<dbReference type="AlphaFoldDB" id="A0A0W0R2N1"/>
<geneLocation type="plasmid" evidence="2 4">
    <name>27</name>
</geneLocation>
<name>A0A0W0R2N1_9GAMM</name>
<reference evidence="1 3" key="1">
    <citation type="submission" date="2015-11" db="EMBL/GenBank/DDBJ databases">
        <title>Identification of large and diverse effector repertoires of 38 Legionella species.</title>
        <authorList>
            <person name="Burstein D."/>
            <person name="Amaro F."/>
            <person name="Zusman T."/>
            <person name="Lifshitz Z."/>
            <person name="Cohen O."/>
            <person name="Gilbert J.A."/>
            <person name="Pupko T."/>
            <person name="Shuman H.A."/>
            <person name="Segal G."/>
        </authorList>
    </citation>
    <scope>NUCLEOTIDE SEQUENCE [LARGE SCALE GENOMIC DNA]</scope>
    <source>
        <strain evidence="1 3">1762-AUS-E</strain>
    </source>
</reference>
<sequence length="407" mass="47167">MSNFSLFSVLGIEIEYMLVDNETLNVRPISDLLLKDIAGKIVNQAELGDIAVSNELVMHVLELKNNGPKPVNIQVAEHFQKAIEDLQPILKKHHLKLLPTGAHPWMDPHTETKRWPYDNEEIYRQYNTIFNCQGHGWANLQSMHINMPFANDEEFFHLHSLIRLILPLIPALSASTPILDGKKTGFLDARLSFYEQNQRIIPEISGDIIPEFVRSKREYEEKILQPMYRAIDPHDPNKILQYEWLNSRGAIAKFDYNAIEIRIVDTQENVNSDIAIAHLIHHVLKSWHETSSFYLDKPCDTSALKEIYDRALKEGLTTIVEDGHILEQWQLPRRRMSIRDIWSQLLERVSPSLDKTSQLTIENIIRYGNLSERILRSCQNAITPSMLKNIYEQLAFCLIKNQQYLPS</sequence>
<accession>A0A0W0R2N1</accession>
<dbReference type="Proteomes" id="UP000281170">
    <property type="component" value="Plasmid 27"/>
</dbReference>
<dbReference type="PANTHER" id="PTHR36510">
    <property type="entry name" value="GLUTAMATE--CYSTEINE LIGASE 2-RELATED"/>
    <property type="match status" value="1"/>
</dbReference>
<keyword evidence="2" id="KW-0614">Plasmid</keyword>
<dbReference type="InterPro" id="IPR050141">
    <property type="entry name" value="GCL_type2/YbdK_subfam"/>
</dbReference>
<dbReference type="Pfam" id="PF04107">
    <property type="entry name" value="GCS2"/>
    <property type="match status" value="1"/>
</dbReference>
<dbReference type="PANTHER" id="PTHR36510:SF1">
    <property type="entry name" value="GLUTAMATE--CYSTEINE LIGASE 2-RELATED"/>
    <property type="match status" value="1"/>
</dbReference>
<evidence type="ECO:0000313" key="4">
    <source>
        <dbReference type="Proteomes" id="UP000281170"/>
    </source>
</evidence>
<dbReference type="PATRIC" id="fig|45056.6.peg.1488"/>
<gene>
    <name evidence="2" type="primary">ybdK_2</name>
    <name evidence="1" type="ORF">Lade_1440</name>
    <name evidence="2" type="ORF">NCTC12735_01864</name>
</gene>
<dbReference type="STRING" id="45056.Lade_1440"/>
<evidence type="ECO:0000313" key="3">
    <source>
        <dbReference type="Proteomes" id="UP000054859"/>
    </source>
</evidence>
<dbReference type="Gene3D" id="3.30.590.20">
    <property type="match status" value="1"/>
</dbReference>
<dbReference type="GO" id="GO:0004357">
    <property type="term" value="F:glutamate-cysteine ligase activity"/>
    <property type="evidence" value="ECO:0007669"/>
    <property type="project" value="InterPro"/>
</dbReference>
<evidence type="ECO:0000313" key="1">
    <source>
        <dbReference type="EMBL" id="KTC65257.1"/>
    </source>
</evidence>
<organism evidence="1 3">
    <name type="scientific">Legionella adelaidensis</name>
    <dbReference type="NCBI Taxonomy" id="45056"/>
    <lineage>
        <taxon>Bacteria</taxon>
        <taxon>Pseudomonadati</taxon>
        <taxon>Pseudomonadota</taxon>
        <taxon>Gammaproteobacteria</taxon>
        <taxon>Legionellales</taxon>
        <taxon>Legionellaceae</taxon>
        <taxon>Legionella</taxon>
    </lineage>
</organism>
<keyword evidence="3" id="KW-1185">Reference proteome</keyword>
<evidence type="ECO:0000313" key="2">
    <source>
        <dbReference type="EMBL" id="VEH86216.1"/>
    </source>
</evidence>
<dbReference type="KEGG" id="ladl:NCTC12735_01864"/>
<reference evidence="2 4" key="2">
    <citation type="submission" date="2018-12" db="EMBL/GenBank/DDBJ databases">
        <authorList>
            <consortium name="Pathogen Informatics"/>
        </authorList>
    </citation>
    <scope>NUCLEOTIDE SEQUENCE [LARGE SCALE GENOMIC DNA]</scope>
    <source>
        <strain evidence="2 4">NCTC12735</strain>
        <plasmid evidence="4">27</plasmid>
    </source>
</reference>
<dbReference type="RefSeq" id="WP_058462521.1">
    <property type="nucleotide sequence ID" value="NZ_CAAAHS010000012.1"/>
</dbReference>
<proteinExistence type="predicted"/>
<keyword evidence="1" id="KW-0436">Ligase</keyword>
<dbReference type="EMBL" id="LNKA01000005">
    <property type="protein sequence ID" value="KTC65257.1"/>
    <property type="molecule type" value="Genomic_DNA"/>
</dbReference>
<dbReference type="InterPro" id="IPR014746">
    <property type="entry name" value="Gln_synth/guanido_kin_cat_dom"/>
</dbReference>
<dbReference type="Proteomes" id="UP000054859">
    <property type="component" value="Unassembled WGS sequence"/>
</dbReference>
<protein>
    <submittedName>
        <fullName evidence="1">Glutamate--cysteine ligase, GCS2</fullName>
        <ecNumber evidence="2">6.3.-.-</ecNumber>
    </submittedName>
</protein>
<dbReference type="EC" id="6.3.-.-" evidence="2"/>
<dbReference type="GO" id="GO:0042398">
    <property type="term" value="P:modified amino acid biosynthetic process"/>
    <property type="evidence" value="ECO:0007669"/>
    <property type="project" value="InterPro"/>
</dbReference>
<dbReference type="SUPFAM" id="SSF55931">
    <property type="entry name" value="Glutamine synthetase/guanido kinase"/>
    <property type="match status" value="1"/>
</dbReference>
<dbReference type="EMBL" id="LR134436">
    <property type="protein sequence ID" value="VEH86216.1"/>
    <property type="molecule type" value="Genomic_DNA"/>
</dbReference>
<dbReference type="InterPro" id="IPR006336">
    <property type="entry name" value="GCS2"/>
</dbReference>